<feature type="non-terminal residue" evidence="4">
    <location>
        <position position="186"/>
    </location>
</feature>
<feature type="non-terminal residue" evidence="4">
    <location>
        <position position="1"/>
    </location>
</feature>
<reference evidence="4" key="1">
    <citation type="submission" date="2020-05" db="EMBL/GenBank/DDBJ databases">
        <title>Phylogenomic resolution of chytrid fungi.</title>
        <authorList>
            <person name="Stajich J.E."/>
            <person name="Amses K."/>
            <person name="Simmons R."/>
            <person name="Seto K."/>
            <person name="Myers J."/>
            <person name="Bonds A."/>
            <person name="Quandt C.A."/>
            <person name="Barry K."/>
            <person name="Liu P."/>
            <person name="Grigoriev I."/>
            <person name="Longcore J.E."/>
            <person name="James T.Y."/>
        </authorList>
    </citation>
    <scope>NUCLEOTIDE SEQUENCE</scope>
    <source>
        <strain evidence="4">JEL0513</strain>
    </source>
</reference>
<dbReference type="PANTHER" id="PTHR24320">
    <property type="entry name" value="RETINOL DEHYDROGENASE"/>
    <property type="match status" value="1"/>
</dbReference>
<dbReference type="AlphaFoldDB" id="A0AAD5SMU7"/>
<protein>
    <recommendedName>
        <fullName evidence="6">Short-chain dehydrogenase</fullName>
    </recommendedName>
</protein>
<dbReference type="Proteomes" id="UP001211907">
    <property type="component" value="Unassembled WGS sequence"/>
</dbReference>
<organism evidence="4 5">
    <name type="scientific">Physocladia obscura</name>
    <dbReference type="NCBI Taxonomy" id="109957"/>
    <lineage>
        <taxon>Eukaryota</taxon>
        <taxon>Fungi</taxon>
        <taxon>Fungi incertae sedis</taxon>
        <taxon>Chytridiomycota</taxon>
        <taxon>Chytridiomycota incertae sedis</taxon>
        <taxon>Chytridiomycetes</taxon>
        <taxon>Chytridiales</taxon>
        <taxon>Chytriomycetaceae</taxon>
        <taxon>Physocladia</taxon>
    </lineage>
</organism>
<dbReference type="EMBL" id="JADGJH010005803">
    <property type="protein sequence ID" value="KAJ3079208.1"/>
    <property type="molecule type" value="Genomic_DNA"/>
</dbReference>
<gene>
    <name evidence="4" type="ORF">HK100_010490</name>
</gene>
<dbReference type="InterPro" id="IPR036291">
    <property type="entry name" value="NAD(P)-bd_dom_sf"/>
</dbReference>
<comment type="caution">
    <text evidence="4">The sequence shown here is derived from an EMBL/GenBank/DDBJ whole genome shotgun (WGS) entry which is preliminary data.</text>
</comment>
<evidence type="ECO:0000256" key="1">
    <source>
        <dbReference type="ARBA" id="ARBA00006484"/>
    </source>
</evidence>
<name>A0AAD5SMU7_9FUNG</name>
<evidence type="ECO:0000313" key="4">
    <source>
        <dbReference type="EMBL" id="KAJ3079208.1"/>
    </source>
</evidence>
<comment type="similarity">
    <text evidence="1">Belongs to the short-chain dehydrogenases/reductases (SDR) family.</text>
</comment>
<keyword evidence="5" id="KW-1185">Reference proteome</keyword>
<evidence type="ECO:0000256" key="2">
    <source>
        <dbReference type="ARBA" id="ARBA00022857"/>
    </source>
</evidence>
<dbReference type="PANTHER" id="PTHR24320:SF282">
    <property type="entry name" value="WW DOMAIN-CONTAINING OXIDOREDUCTASE"/>
    <property type="match status" value="1"/>
</dbReference>
<evidence type="ECO:0000313" key="5">
    <source>
        <dbReference type="Proteomes" id="UP001211907"/>
    </source>
</evidence>
<evidence type="ECO:0008006" key="6">
    <source>
        <dbReference type="Google" id="ProtNLM"/>
    </source>
</evidence>
<sequence>IYNTPFALSHDKIEEQFAVNYVGHFHFTISILPLLRKSLEPRIVNVTSSLHALASAPGGILFKTINDPTAMTGVQRYAQSKLANILFTRALHKRFGDTIFINSADLGYVATNIAKRQQDGTLKILDAISGPLFAKSASDGALTQIYAAAGSDVVEKGYRGVYFAPLASKETGDKALSALAKRLRSF</sequence>
<dbReference type="Gene3D" id="3.40.50.720">
    <property type="entry name" value="NAD(P)-binding Rossmann-like Domain"/>
    <property type="match status" value="1"/>
</dbReference>
<keyword evidence="2" id="KW-0521">NADP</keyword>
<dbReference type="SUPFAM" id="SSF51735">
    <property type="entry name" value="NAD(P)-binding Rossmann-fold domains"/>
    <property type="match status" value="1"/>
</dbReference>
<dbReference type="GO" id="GO:0016491">
    <property type="term" value="F:oxidoreductase activity"/>
    <property type="evidence" value="ECO:0007669"/>
    <property type="project" value="UniProtKB-KW"/>
</dbReference>
<evidence type="ECO:0000256" key="3">
    <source>
        <dbReference type="ARBA" id="ARBA00023002"/>
    </source>
</evidence>
<proteinExistence type="inferred from homology"/>
<keyword evidence="3" id="KW-0560">Oxidoreductase</keyword>
<accession>A0AAD5SMU7</accession>